<dbReference type="InterPro" id="IPR036388">
    <property type="entry name" value="WH-like_DNA-bd_sf"/>
</dbReference>
<dbReference type="SMART" id="SM00862">
    <property type="entry name" value="Trans_reg_C"/>
    <property type="match status" value="1"/>
</dbReference>
<comment type="similarity">
    <text evidence="1">Belongs to the AfsR/DnrI/RedD regulatory family.</text>
</comment>
<proteinExistence type="inferred from homology"/>
<feature type="region of interest" description="Disordered" evidence="6">
    <location>
        <begin position="257"/>
        <end position="277"/>
    </location>
</feature>
<dbReference type="SUPFAM" id="SSF48452">
    <property type="entry name" value="TPR-like"/>
    <property type="match status" value="1"/>
</dbReference>
<dbReference type="Gene3D" id="1.10.10.10">
    <property type="entry name" value="Winged helix-like DNA-binding domain superfamily/Winged helix DNA-binding domain"/>
    <property type="match status" value="1"/>
</dbReference>
<dbReference type="EMBL" id="JACEOG010000001">
    <property type="protein sequence ID" value="MBA4607602.1"/>
    <property type="molecule type" value="Genomic_DNA"/>
</dbReference>
<dbReference type="Pfam" id="PF13191">
    <property type="entry name" value="AAA_16"/>
    <property type="match status" value="1"/>
</dbReference>
<dbReference type="InterPro" id="IPR051677">
    <property type="entry name" value="AfsR-DnrI-RedD_regulator"/>
</dbReference>
<evidence type="ECO:0000256" key="4">
    <source>
        <dbReference type="ARBA" id="ARBA00023163"/>
    </source>
</evidence>
<dbReference type="Gene3D" id="1.25.40.10">
    <property type="entry name" value="Tetratricopeptide repeat domain"/>
    <property type="match status" value="1"/>
</dbReference>
<dbReference type="GO" id="GO:0003677">
    <property type="term" value="F:DNA binding"/>
    <property type="evidence" value="ECO:0007669"/>
    <property type="project" value="UniProtKB-UniRule"/>
</dbReference>
<dbReference type="CDD" id="cd15831">
    <property type="entry name" value="BTAD"/>
    <property type="match status" value="1"/>
</dbReference>
<dbReference type="InterPro" id="IPR041664">
    <property type="entry name" value="AAA_16"/>
</dbReference>
<accession>A0A838XCF9</accession>
<evidence type="ECO:0000256" key="5">
    <source>
        <dbReference type="PROSITE-ProRule" id="PRU01091"/>
    </source>
</evidence>
<dbReference type="SUPFAM" id="SSF52540">
    <property type="entry name" value="P-loop containing nucleoside triphosphate hydrolases"/>
    <property type="match status" value="1"/>
</dbReference>
<evidence type="ECO:0000313" key="9">
    <source>
        <dbReference type="Proteomes" id="UP000550354"/>
    </source>
</evidence>
<dbReference type="RefSeq" id="WP_181753764.1">
    <property type="nucleotide sequence ID" value="NZ_JACEOG010000001.1"/>
</dbReference>
<dbReference type="PROSITE" id="PS51755">
    <property type="entry name" value="OMPR_PHOB"/>
    <property type="match status" value="1"/>
</dbReference>
<dbReference type="Gene3D" id="3.40.50.300">
    <property type="entry name" value="P-loop containing nucleotide triphosphate hydrolases"/>
    <property type="match status" value="1"/>
</dbReference>
<feature type="DNA-binding region" description="OmpR/PhoB-type" evidence="5">
    <location>
        <begin position="1"/>
        <end position="97"/>
    </location>
</feature>
<dbReference type="Proteomes" id="UP000550354">
    <property type="component" value="Unassembled WGS sequence"/>
</dbReference>
<dbReference type="Pfam" id="PF03704">
    <property type="entry name" value="BTAD"/>
    <property type="match status" value="1"/>
</dbReference>
<keyword evidence="4" id="KW-0804">Transcription</keyword>
<evidence type="ECO:0000256" key="1">
    <source>
        <dbReference type="ARBA" id="ARBA00005820"/>
    </source>
</evidence>
<dbReference type="PANTHER" id="PTHR35807">
    <property type="entry name" value="TRANSCRIPTIONAL REGULATOR REDD-RELATED"/>
    <property type="match status" value="1"/>
</dbReference>
<dbReference type="GO" id="GO:0006355">
    <property type="term" value="P:regulation of DNA-templated transcription"/>
    <property type="evidence" value="ECO:0007669"/>
    <property type="project" value="InterPro"/>
</dbReference>
<evidence type="ECO:0000256" key="6">
    <source>
        <dbReference type="SAM" id="MobiDB-lite"/>
    </source>
</evidence>
<dbReference type="SUPFAM" id="SSF46894">
    <property type="entry name" value="C-terminal effector domain of the bipartite response regulators"/>
    <property type="match status" value="1"/>
</dbReference>
<dbReference type="GO" id="GO:0000160">
    <property type="term" value="P:phosphorelay signal transduction system"/>
    <property type="evidence" value="ECO:0007669"/>
    <property type="project" value="InterPro"/>
</dbReference>
<dbReference type="InterPro" id="IPR011990">
    <property type="entry name" value="TPR-like_helical_dom_sf"/>
</dbReference>
<dbReference type="SMART" id="SM01043">
    <property type="entry name" value="BTAD"/>
    <property type="match status" value="1"/>
</dbReference>
<sequence length="1090" mass="116013">MELRVLGPVAVSADGADLDLGTPRQRTLVAALALSGGRPVGVDTIVDLVWGDAPPPGVATTLQAYVSGLRKVLEPGRARRAPAEVLVTVAPGYALHVPAQDVDAHAFEQEVAAAHRLLESDRPPRAQLEEVDATLATALGRWRGTPYAELGDAPAAVAERARLEELRLVALEDRAVAALALGRHATAAAELEALTTAHPLRERLWGLRALALARSGRQAEALEVLRRVRAVLDDELGIEPGAELQRLQTALLRQDSALNWSPPPEPDADEGSSVSAPWPMVGRDHQLAALARSLDAALAGATSFAAITGEPGIGKSRLAAELGLRASAAGAVVAVGRCSSDEGAPPLWPWRSVLEGLGLDFPDVTDVADGFRVREAILAALREEARRQAVVVVLEDLHWADPASLRCLMLLAESVTDARLLVVATWRDHPEPSGLFADAAEALARRHAVRLQLSGLGPDEVAEIVVGVADSAPSRDQVEALHERTDGNPFFLVEYARLAGERGDLAALLAEDDTPRAVQDVLTRRLARLPEDTRAALGTAAVMGRQFDGPTLGAVLGTDDEGVLDLLEPAVEAGLVAEEGIDRYSFAHALVRDSLYAGLSASRRARRHAVVATAITGAGRPSEEARHWLAAGPAHAATAWRAAERAAEAARVLHAHEDRADLLSAALGAMSSDPEATPRDRFDALMELADAHRWSARWTELAADVAEAIGEARALGDPELLARAALATTQGALWQASHHGQVNEVVVAALRKALADLPPEPSALRCRVLAALASEQYYTAPFAERADLVARARAMADDLGDPGLMVDVAQVGVAALWTAGTAEERAAWAGESARLARELGRDRDVVISATLQAVALGEAGRPLQMREVIARTRVEADRLRLAYAQLVLDGLEIPWLAMAGRFEECTTALERMRRLERTVTLPQSEVAILGAELVLTVWSGRAGDVVDLLVAMEDTDPLPLTSVTASLLCRAGRVDDARDHLRRYDVDLDHDDWFSMLAWCNAAEAALYVGDRALAADALARIAPFPGSSCSAGSGNASGPVDHYIAAAHAALGDLEAARVHADRAAELCEQWQIPLAAQRLRDQRDQFGY</sequence>
<evidence type="ECO:0000259" key="7">
    <source>
        <dbReference type="PROSITE" id="PS51755"/>
    </source>
</evidence>
<dbReference type="PANTHER" id="PTHR35807:SF1">
    <property type="entry name" value="TRANSCRIPTIONAL REGULATOR REDD"/>
    <property type="match status" value="1"/>
</dbReference>
<dbReference type="InterPro" id="IPR001867">
    <property type="entry name" value="OmpR/PhoB-type_DNA-bd"/>
</dbReference>
<protein>
    <submittedName>
        <fullName evidence="8">AAA family ATPase</fullName>
    </submittedName>
</protein>
<feature type="domain" description="OmpR/PhoB-type" evidence="7">
    <location>
        <begin position="1"/>
        <end position="97"/>
    </location>
</feature>
<dbReference type="AlphaFoldDB" id="A0A838XCF9"/>
<keyword evidence="2" id="KW-0805">Transcription regulation</keyword>
<reference evidence="8 9" key="1">
    <citation type="submission" date="2020-07" db="EMBL/GenBank/DDBJ databases">
        <title>Draft genome and description of Aeromicrobium phoceense strain Marseille-Q0843 isolated from healthy skin swab.</title>
        <authorList>
            <person name="Boxberger M."/>
            <person name="La Scola B."/>
        </authorList>
    </citation>
    <scope>NUCLEOTIDE SEQUENCE [LARGE SCALE GENOMIC DNA]</scope>
    <source>
        <strain evidence="8 9">Marseille-Q0843</strain>
    </source>
</reference>
<evidence type="ECO:0000256" key="2">
    <source>
        <dbReference type="ARBA" id="ARBA00023015"/>
    </source>
</evidence>
<dbReference type="InterPro" id="IPR016032">
    <property type="entry name" value="Sig_transdc_resp-reg_C-effctor"/>
</dbReference>
<evidence type="ECO:0000256" key="3">
    <source>
        <dbReference type="ARBA" id="ARBA00023125"/>
    </source>
</evidence>
<dbReference type="InterPro" id="IPR027417">
    <property type="entry name" value="P-loop_NTPase"/>
</dbReference>
<organism evidence="8 9">
    <name type="scientific">Aeromicrobium phoceense</name>
    <dbReference type="NCBI Taxonomy" id="2754045"/>
    <lineage>
        <taxon>Bacteria</taxon>
        <taxon>Bacillati</taxon>
        <taxon>Actinomycetota</taxon>
        <taxon>Actinomycetes</taxon>
        <taxon>Propionibacteriales</taxon>
        <taxon>Nocardioidaceae</taxon>
        <taxon>Aeromicrobium</taxon>
    </lineage>
</organism>
<name>A0A838XCF9_9ACTN</name>
<keyword evidence="9" id="KW-1185">Reference proteome</keyword>
<evidence type="ECO:0000313" key="8">
    <source>
        <dbReference type="EMBL" id="MBA4607602.1"/>
    </source>
</evidence>
<dbReference type="Pfam" id="PF00486">
    <property type="entry name" value="Trans_reg_C"/>
    <property type="match status" value="1"/>
</dbReference>
<gene>
    <name evidence="8" type="ORF">H1W00_03855</name>
</gene>
<dbReference type="InterPro" id="IPR005158">
    <property type="entry name" value="BTAD"/>
</dbReference>
<comment type="caution">
    <text evidence="8">The sequence shown here is derived from an EMBL/GenBank/DDBJ whole genome shotgun (WGS) entry which is preliminary data.</text>
</comment>
<keyword evidence="3 5" id="KW-0238">DNA-binding</keyword>